<evidence type="ECO:0000313" key="12">
    <source>
        <dbReference type="EMBL" id="GCL65044.1"/>
    </source>
</evidence>
<dbReference type="PANTHER" id="PTHR47019">
    <property type="entry name" value="LIPID II FLIPPASE MURJ"/>
    <property type="match status" value="1"/>
</dbReference>
<keyword evidence="6 10" id="KW-1133">Transmembrane helix</keyword>
<dbReference type="GO" id="GO:0009252">
    <property type="term" value="P:peptidoglycan biosynthetic process"/>
    <property type="evidence" value="ECO:0007669"/>
    <property type="project" value="UniProtKB-UniRule"/>
</dbReference>
<gene>
    <name evidence="10" type="primary">murJ</name>
    <name evidence="12" type="ORF">AQPW35_41250</name>
</gene>
<comment type="subcellular location">
    <subcellularLocation>
        <location evidence="10">Cell inner membrane</location>
        <topology evidence="10">Multi-pass membrane protein</topology>
    </subcellularLocation>
    <subcellularLocation>
        <location evidence="1">Cell membrane</location>
        <topology evidence="1">Multi-pass membrane protein</topology>
    </subcellularLocation>
</comment>
<feature type="transmembrane region" description="Helical" evidence="10">
    <location>
        <begin position="452"/>
        <end position="474"/>
    </location>
</feature>
<dbReference type="InterPro" id="IPR004268">
    <property type="entry name" value="MurJ"/>
</dbReference>
<dbReference type="GO" id="GO:0071555">
    <property type="term" value="P:cell wall organization"/>
    <property type="evidence" value="ECO:0007669"/>
    <property type="project" value="UniProtKB-UniRule"/>
</dbReference>
<dbReference type="GO" id="GO:0008360">
    <property type="term" value="P:regulation of cell shape"/>
    <property type="evidence" value="ECO:0007669"/>
    <property type="project" value="UniProtKB-UniRule"/>
</dbReference>
<feature type="transmembrane region" description="Helical" evidence="10">
    <location>
        <begin position="357"/>
        <end position="380"/>
    </location>
</feature>
<dbReference type="CDD" id="cd13123">
    <property type="entry name" value="MATE_MurJ_like"/>
    <property type="match status" value="1"/>
</dbReference>
<dbReference type="Pfam" id="PF03023">
    <property type="entry name" value="MurJ"/>
    <property type="match status" value="1"/>
</dbReference>
<feature type="transmembrane region" description="Helical" evidence="10">
    <location>
        <begin position="418"/>
        <end position="440"/>
    </location>
</feature>
<evidence type="ECO:0000256" key="5">
    <source>
        <dbReference type="ARBA" id="ARBA00022984"/>
    </source>
</evidence>
<evidence type="ECO:0000256" key="7">
    <source>
        <dbReference type="ARBA" id="ARBA00023136"/>
    </source>
</evidence>
<dbReference type="RefSeq" id="WP_137734763.1">
    <property type="nucleotide sequence ID" value="NZ_BJCL01000013.1"/>
</dbReference>
<feature type="transmembrane region" description="Helical" evidence="10">
    <location>
        <begin position="318"/>
        <end position="337"/>
    </location>
</feature>
<evidence type="ECO:0000256" key="8">
    <source>
        <dbReference type="ARBA" id="ARBA00060041"/>
    </source>
</evidence>
<dbReference type="Proteomes" id="UP000301751">
    <property type="component" value="Unassembled WGS sequence"/>
</dbReference>
<evidence type="ECO:0000256" key="2">
    <source>
        <dbReference type="ARBA" id="ARBA00022475"/>
    </source>
</evidence>
<organism evidence="12 13">
    <name type="scientific">Pseudaquabacterium pictum</name>
    <dbReference type="NCBI Taxonomy" id="2315236"/>
    <lineage>
        <taxon>Bacteria</taxon>
        <taxon>Pseudomonadati</taxon>
        <taxon>Pseudomonadota</taxon>
        <taxon>Betaproteobacteria</taxon>
        <taxon>Burkholderiales</taxon>
        <taxon>Sphaerotilaceae</taxon>
        <taxon>Pseudaquabacterium</taxon>
    </lineage>
</organism>
<evidence type="ECO:0000256" key="11">
    <source>
        <dbReference type="PIRNR" id="PIRNR002869"/>
    </source>
</evidence>
<evidence type="ECO:0000256" key="9">
    <source>
        <dbReference type="ARBA" id="ARBA00061532"/>
    </source>
</evidence>
<protein>
    <recommendedName>
        <fullName evidence="10">Probable lipid II flippase MurJ</fullName>
    </recommendedName>
</protein>
<evidence type="ECO:0000256" key="3">
    <source>
        <dbReference type="ARBA" id="ARBA00022692"/>
    </source>
</evidence>
<keyword evidence="10 11" id="KW-0813">Transport</keyword>
<dbReference type="AlphaFoldDB" id="A0A480AU29"/>
<comment type="function">
    <text evidence="8 10 11">Involved in peptidoglycan biosynthesis. Transports lipid-linked peptidoglycan precursors from the inner to the outer leaflet of the cytoplasmic membrane.</text>
</comment>
<feature type="transmembrane region" description="Helical" evidence="10">
    <location>
        <begin position="392"/>
        <end position="412"/>
    </location>
</feature>
<dbReference type="GO" id="GO:0005886">
    <property type="term" value="C:plasma membrane"/>
    <property type="evidence" value="ECO:0007669"/>
    <property type="project" value="UniProtKB-SubCell"/>
</dbReference>
<dbReference type="GO" id="GO:0034204">
    <property type="term" value="P:lipid translocation"/>
    <property type="evidence" value="ECO:0007669"/>
    <property type="project" value="TreeGrafter"/>
</dbReference>
<evidence type="ECO:0000256" key="10">
    <source>
        <dbReference type="HAMAP-Rule" id="MF_02078"/>
    </source>
</evidence>
<feature type="transmembrane region" description="Helical" evidence="10">
    <location>
        <begin position="280"/>
        <end position="297"/>
    </location>
</feature>
<proteinExistence type="inferred from homology"/>
<dbReference type="PANTHER" id="PTHR47019:SF1">
    <property type="entry name" value="LIPID II FLIPPASE MURJ"/>
    <property type="match status" value="1"/>
</dbReference>
<name>A0A480AU29_9BURK</name>
<evidence type="ECO:0000256" key="6">
    <source>
        <dbReference type="ARBA" id="ARBA00022989"/>
    </source>
</evidence>
<comment type="similarity">
    <text evidence="9 10 11">Belongs to the MurJ/MviN family.</text>
</comment>
<keyword evidence="10 11" id="KW-0961">Cell wall biogenesis/degradation</keyword>
<evidence type="ECO:0000256" key="4">
    <source>
        <dbReference type="ARBA" id="ARBA00022960"/>
    </source>
</evidence>
<dbReference type="OrthoDB" id="9816572at2"/>
<dbReference type="NCBIfam" id="TIGR01695">
    <property type="entry name" value="murJ_mviN"/>
    <property type="match status" value="1"/>
</dbReference>
<keyword evidence="3 10" id="KW-0812">Transmembrane</keyword>
<dbReference type="UniPathway" id="UPA00219"/>
<comment type="caution">
    <text evidence="12">The sequence shown here is derived from an EMBL/GenBank/DDBJ whole genome shotgun (WGS) entry which is preliminary data.</text>
</comment>
<keyword evidence="4 10" id="KW-0133">Cell shape</keyword>
<dbReference type="PIRSF" id="PIRSF002869">
    <property type="entry name" value="MviN"/>
    <property type="match status" value="1"/>
</dbReference>
<keyword evidence="13" id="KW-1185">Reference proteome</keyword>
<sequence>MNLFKAAFSVSALTLLSRITGLVREQIGAALFGTSAMMDAFQIAFRIPNLLRRLFAEGAFSQAFVPLLAATRAANGDAATRDLLDAVATVLAWSLLVVCALGIVAAPVLVWLLASGFDPATEGAAVLMTRWMFPYIGFMSLVALSSGVLNTWKRFAIPAFTPVLLNLSVIAAALLLVPPLRDRGIEPIYALAVGVVVGGLLQLGIQVPALLRIGMLPRIGLSPARLLMAWRHPGVRQILAKMGPALVGVSVAQISLMINSQIASHMGTGAVSTLVYADRLMELPTALLGVALSVVLTPQMSAARAQGDMVAYSGLLDWGLRLVLLLAVPCAVALAVFGQPMVAVLFHRGAFDANAVAMTTLAVMGYGAGVIGLVGVKVAAPAYYAQQDMATPMRVAIGALVLTQVLNIALIGGLGMGVAALALSIGLAANANAAALVWGLKRRGSYIPGSGWGALVLKVAIASAVMGAGMAWAARRFDWLAMGAQELQRAGAMALALGLSALVYFGVLAVLRVPLRSLVRKQ</sequence>
<feature type="transmembrane region" description="Helical" evidence="10">
    <location>
        <begin position="188"/>
        <end position="211"/>
    </location>
</feature>
<feature type="transmembrane region" description="Helical" evidence="10">
    <location>
        <begin position="494"/>
        <end position="515"/>
    </location>
</feature>
<keyword evidence="2 10" id="KW-1003">Cell membrane</keyword>
<dbReference type="InterPro" id="IPR051050">
    <property type="entry name" value="Lipid_II_flippase_MurJ/MviN"/>
</dbReference>
<feature type="transmembrane region" description="Helical" evidence="10">
    <location>
        <begin position="132"/>
        <end position="149"/>
    </location>
</feature>
<reference evidence="13" key="1">
    <citation type="submission" date="2019-03" db="EMBL/GenBank/DDBJ databases">
        <title>Aquabacterium pictum sp.nov., the first bacteriochlorophyll a-containing freshwater bacterium in the genus Aquabacterium of the class Betaproteobacteria.</title>
        <authorList>
            <person name="Hirose S."/>
            <person name="Tank M."/>
            <person name="Hara E."/>
            <person name="Tamaki H."/>
            <person name="Takaichi S."/>
            <person name="Haruta S."/>
            <person name="Hanada S."/>
        </authorList>
    </citation>
    <scope>NUCLEOTIDE SEQUENCE [LARGE SCALE GENOMIC DNA]</scope>
    <source>
        <strain evidence="13">W35</strain>
    </source>
</reference>
<dbReference type="EMBL" id="BJCL01000013">
    <property type="protein sequence ID" value="GCL65044.1"/>
    <property type="molecule type" value="Genomic_DNA"/>
</dbReference>
<feature type="transmembrane region" description="Helical" evidence="10">
    <location>
        <begin position="90"/>
        <end position="112"/>
    </location>
</feature>
<keyword evidence="5 10" id="KW-0573">Peptidoglycan synthesis</keyword>
<feature type="transmembrane region" description="Helical" evidence="10">
    <location>
        <begin position="238"/>
        <end position="260"/>
    </location>
</feature>
<evidence type="ECO:0000256" key="1">
    <source>
        <dbReference type="ARBA" id="ARBA00004651"/>
    </source>
</evidence>
<dbReference type="PRINTS" id="PR01806">
    <property type="entry name" value="VIRFACTRMVIN"/>
</dbReference>
<dbReference type="GO" id="GO:0015648">
    <property type="term" value="F:lipid-linked peptidoglycan transporter activity"/>
    <property type="evidence" value="ECO:0007669"/>
    <property type="project" value="UniProtKB-UniRule"/>
</dbReference>
<comment type="pathway">
    <text evidence="10">Cell wall biogenesis; peptidoglycan biosynthesis.</text>
</comment>
<keyword evidence="7 10" id="KW-0472">Membrane</keyword>
<dbReference type="HAMAP" id="MF_02078">
    <property type="entry name" value="MurJ_MviN"/>
    <property type="match status" value="1"/>
</dbReference>
<evidence type="ECO:0000313" key="13">
    <source>
        <dbReference type="Proteomes" id="UP000301751"/>
    </source>
</evidence>
<keyword evidence="10" id="KW-0997">Cell inner membrane</keyword>
<feature type="transmembrane region" description="Helical" evidence="10">
    <location>
        <begin position="156"/>
        <end position="176"/>
    </location>
</feature>
<accession>A0A480AU29</accession>